<dbReference type="OrthoDB" id="10068277at2759"/>
<dbReference type="AlphaFoldDB" id="A0A4Y2IVM6"/>
<evidence type="ECO:0000313" key="3">
    <source>
        <dbReference type="Proteomes" id="UP000499080"/>
    </source>
</evidence>
<sequence length="222" mass="25504">MTLSKEQLQQLELINICPQKFRKEILKSNNEEGIKAICKCCLNVLHGNIPLTERQKGSLSKHKRTLRTLAERKVALSKERKLILQKGGFLNILIFTALSFSPSCSMEHAKKFALIPEHLVSKHIVSDKQLNDLDKSILIILNSSLEEHEKVKQYYALLQKKMNIEEYNLPWKPPEEPAPSDNIEVEPMLPRKEDSYDRVVLNSVPQGMKNEASKASIFKMER</sequence>
<organism evidence="2 3">
    <name type="scientific">Araneus ventricosus</name>
    <name type="common">Orbweaver spider</name>
    <name type="synonym">Epeira ventricosa</name>
    <dbReference type="NCBI Taxonomy" id="182803"/>
    <lineage>
        <taxon>Eukaryota</taxon>
        <taxon>Metazoa</taxon>
        <taxon>Ecdysozoa</taxon>
        <taxon>Arthropoda</taxon>
        <taxon>Chelicerata</taxon>
        <taxon>Arachnida</taxon>
        <taxon>Araneae</taxon>
        <taxon>Araneomorphae</taxon>
        <taxon>Entelegynae</taxon>
        <taxon>Araneoidea</taxon>
        <taxon>Araneidae</taxon>
        <taxon>Araneus</taxon>
    </lineage>
</organism>
<protein>
    <submittedName>
        <fullName evidence="2">Uncharacterized protein</fullName>
    </submittedName>
</protein>
<dbReference type="EMBL" id="BGPR01002975">
    <property type="protein sequence ID" value="GBM81883.1"/>
    <property type="molecule type" value="Genomic_DNA"/>
</dbReference>
<dbReference type="Proteomes" id="UP000499080">
    <property type="component" value="Unassembled WGS sequence"/>
</dbReference>
<name>A0A4Y2IVM6_ARAVE</name>
<proteinExistence type="predicted"/>
<comment type="caution">
    <text evidence="2">The sequence shown here is derived from an EMBL/GenBank/DDBJ whole genome shotgun (WGS) entry which is preliminary data.</text>
</comment>
<feature type="region of interest" description="Disordered" evidence="1">
    <location>
        <begin position="171"/>
        <end position="191"/>
    </location>
</feature>
<evidence type="ECO:0000256" key="1">
    <source>
        <dbReference type="SAM" id="MobiDB-lite"/>
    </source>
</evidence>
<gene>
    <name evidence="2" type="ORF">AVEN_22869_1</name>
</gene>
<reference evidence="2 3" key="1">
    <citation type="journal article" date="2019" name="Sci. Rep.">
        <title>Orb-weaving spider Araneus ventricosus genome elucidates the spidroin gene catalogue.</title>
        <authorList>
            <person name="Kono N."/>
            <person name="Nakamura H."/>
            <person name="Ohtoshi R."/>
            <person name="Moran D.A.P."/>
            <person name="Shinohara A."/>
            <person name="Yoshida Y."/>
            <person name="Fujiwara M."/>
            <person name="Mori M."/>
            <person name="Tomita M."/>
            <person name="Arakawa K."/>
        </authorList>
    </citation>
    <scope>NUCLEOTIDE SEQUENCE [LARGE SCALE GENOMIC DNA]</scope>
</reference>
<evidence type="ECO:0000313" key="2">
    <source>
        <dbReference type="EMBL" id="GBM81883.1"/>
    </source>
</evidence>
<accession>A0A4Y2IVM6</accession>
<keyword evidence="3" id="KW-1185">Reference proteome</keyword>